<dbReference type="RefSeq" id="WP_004125101.1">
    <property type="nucleotide sequence ID" value="NZ_AQHN01000084.1"/>
</dbReference>
<dbReference type="SMART" id="SM00419">
    <property type="entry name" value="HTH_CRP"/>
    <property type="match status" value="1"/>
</dbReference>
<dbReference type="GO" id="GO:0005829">
    <property type="term" value="C:cytosol"/>
    <property type="evidence" value="ECO:0007669"/>
    <property type="project" value="TreeGrafter"/>
</dbReference>
<dbReference type="AlphaFoldDB" id="N6U4K0"/>
<evidence type="ECO:0000259" key="5">
    <source>
        <dbReference type="PROSITE" id="PS51063"/>
    </source>
</evidence>
<keyword evidence="2" id="KW-0238">DNA-binding</keyword>
<gene>
    <name evidence="6" type="ORF">RHSP_54723</name>
</gene>
<keyword evidence="3" id="KW-0804">Transcription</keyword>
<dbReference type="SMART" id="SM00100">
    <property type="entry name" value="cNMP"/>
    <property type="match status" value="1"/>
</dbReference>
<evidence type="ECO:0000256" key="1">
    <source>
        <dbReference type="ARBA" id="ARBA00023015"/>
    </source>
</evidence>
<dbReference type="Gene3D" id="1.10.10.10">
    <property type="entry name" value="Winged helix-like DNA-binding domain superfamily/Winged helix DNA-binding domain"/>
    <property type="match status" value="1"/>
</dbReference>
<dbReference type="Pfam" id="PF00027">
    <property type="entry name" value="cNMP_binding"/>
    <property type="match status" value="1"/>
</dbReference>
<keyword evidence="1" id="KW-0805">Transcription regulation</keyword>
<feature type="domain" description="HTH crp-type" evidence="5">
    <location>
        <begin position="147"/>
        <end position="215"/>
    </location>
</feature>
<dbReference type="Pfam" id="PF13545">
    <property type="entry name" value="HTH_Crp_2"/>
    <property type="match status" value="1"/>
</dbReference>
<dbReference type="SUPFAM" id="SSF46785">
    <property type="entry name" value="Winged helix' DNA-binding domain"/>
    <property type="match status" value="1"/>
</dbReference>
<sequence length="239" mass="26164">MRSDSAAKIRNLDLFAGMHDDAFDTLVHGSFLQRFPQGVTLVRESDPADFLYVVVDGLVEMYAGTGARETTLDIVAPVGVFILAAVLNDEICLQSARTLEPSNILMIPAARIRQAMQSDAAFARATVIELAASYRRTIKDLKDQKLRTGAERLANWLLRTETEQGGQGSVEIRVEKRILASRLGMTPENLSRAFSALKAYGVKVRGSRISILDPASLTGFAKPNTLIDTPEKKTALRSN</sequence>
<evidence type="ECO:0000256" key="3">
    <source>
        <dbReference type="ARBA" id="ARBA00023163"/>
    </source>
</evidence>
<dbReference type="PANTHER" id="PTHR24567:SF26">
    <property type="entry name" value="REGULATORY PROTEIN YEIL"/>
    <property type="match status" value="1"/>
</dbReference>
<dbReference type="PROSITE" id="PS50042">
    <property type="entry name" value="CNMP_BINDING_3"/>
    <property type="match status" value="1"/>
</dbReference>
<dbReference type="OrthoDB" id="190787at2"/>
<dbReference type="GO" id="GO:0003700">
    <property type="term" value="F:DNA-binding transcription factor activity"/>
    <property type="evidence" value="ECO:0007669"/>
    <property type="project" value="TreeGrafter"/>
</dbReference>
<evidence type="ECO:0000259" key="4">
    <source>
        <dbReference type="PROSITE" id="PS50042"/>
    </source>
</evidence>
<dbReference type="InterPro" id="IPR014710">
    <property type="entry name" value="RmlC-like_jellyroll"/>
</dbReference>
<dbReference type="EMBL" id="AQHN01000084">
    <property type="protein sequence ID" value="ENN85248.1"/>
    <property type="molecule type" value="Genomic_DNA"/>
</dbReference>
<proteinExistence type="predicted"/>
<evidence type="ECO:0000313" key="7">
    <source>
        <dbReference type="Proteomes" id="UP000012429"/>
    </source>
</evidence>
<dbReference type="InterPro" id="IPR050397">
    <property type="entry name" value="Env_Response_Regulators"/>
</dbReference>
<dbReference type="SUPFAM" id="SSF51206">
    <property type="entry name" value="cAMP-binding domain-like"/>
    <property type="match status" value="1"/>
</dbReference>
<dbReference type="GO" id="GO:0003677">
    <property type="term" value="F:DNA binding"/>
    <property type="evidence" value="ECO:0007669"/>
    <property type="project" value="UniProtKB-KW"/>
</dbReference>
<dbReference type="InterPro" id="IPR000595">
    <property type="entry name" value="cNMP-bd_dom"/>
</dbReference>
<dbReference type="CDD" id="cd00038">
    <property type="entry name" value="CAP_ED"/>
    <property type="match status" value="1"/>
</dbReference>
<dbReference type="Proteomes" id="UP000012429">
    <property type="component" value="Unassembled WGS sequence"/>
</dbReference>
<dbReference type="InterPro" id="IPR012318">
    <property type="entry name" value="HTH_CRP"/>
</dbReference>
<dbReference type="InterPro" id="IPR018490">
    <property type="entry name" value="cNMP-bd_dom_sf"/>
</dbReference>
<feature type="domain" description="Cyclic nucleotide-binding" evidence="4">
    <location>
        <begin position="14"/>
        <end position="133"/>
    </location>
</feature>
<evidence type="ECO:0000256" key="2">
    <source>
        <dbReference type="ARBA" id="ARBA00023125"/>
    </source>
</evidence>
<name>N6U4K0_9HYPH</name>
<dbReference type="PROSITE" id="PS51063">
    <property type="entry name" value="HTH_CRP_2"/>
    <property type="match status" value="1"/>
</dbReference>
<reference evidence="6 7" key="1">
    <citation type="journal article" date="2012" name="BMC Genomics">
        <title>Genomic basis of broad host range and environmental adaptability of Rhizobium tropici CIAT 899 and Rhizobium sp. PRF 81 which are used in inoculants for common bean (Phaseolus vulgaris L.).</title>
        <authorList>
            <person name="Ormeno-Orrillo E."/>
            <person name="Menna P."/>
            <person name="Almeida L.G."/>
            <person name="Ollero F.J."/>
            <person name="Nicolas M.F."/>
            <person name="Pains Rodrigues E."/>
            <person name="Shigueyoshi Nakatani A."/>
            <person name="Silva Batista J.S."/>
            <person name="Oliveira Chueire L.M."/>
            <person name="Souza R.C."/>
            <person name="Ribeiro Vasconcelos A.T."/>
            <person name="Megias M."/>
            <person name="Hungria M."/>
            <person name="Martinez-Romero E."/>
        </authorList>
    </citation>
    <scope>NUCLEOTIDE SEQUENCE [LARGE SCALE GENOMIC DNA]</scope>
    <source>
        <strain evidence="6 7">PRF 81</strain>
    </source>
</reference>
<dbReference type="PANTHER" id="PTHR24567">
    <property type="entry name" value="CRP FAMILY TRANSCRIPTIONAL REGULATORY PROTEIN"/>
    <property type="match status" value="1"/>
</dbReference>
<dbReference type="Gene3D" id="2.60.120.10">
    <property type="entry name" value="Jelly Rolls"/>
    <property type="match status" value="1"/>
</dbReference>
<dbReference type="InterPro" id="IPR036390">
    <property type="entry name" value="WH_DNA-bd_sf"/>
</dbReference>
<dbReference type="STRING" id="363754.RHSP_54723"/>
<evidence type="ECO:0000313" key="6">
    <source>
        <dbReference type="EMBL" id="ENN85248.1"/>
    </source>
</evidence>
<keyword evidence="7" id="KW-1185">Reference proteome</keyword>
<protein>
    <submittedName>
        <fullName evidence="6">Transcriptional activator FtrB</fullName>
    </submittedName>
</protein>
<accession>N6U4K0</accession>
<dbReference type="NCBIfam" id="NF006901">
    <property type="entry name" value="PRK09392.1"/>
    <property type="match status" value="1"/>
</dbReference>
<dbReference type="InterPro" id="IPR036388">
    <property type="entry name" value="WH-like_DNA-bd_sf"/>
</dbReference>
<organism evidence="6 7">
    <name type="scientific">Rhizobium freirei PRF 81</name>
    <dbReference type="NCBI Taxonomy" id="363754"/>
    <lineage>
        <taxon>Bacteria</taxon>
        <taxon>Pseudomonadati</taxon>
        <taxon>Pseudomonadota</taxon>
        <taxon>Alphaproteobacteria</taxon>
        <taxon>Hyphomicrobiales</taxon>
        <taxon>Rhizobiaceae</taxon>
        <taxon>Rhizobium/Agrobacterium group</taxon>
        <taxon>Rhizobium</taxon>
    </lineage>
</organism>
<dbReference type="PATRIC" id="fig|363754.4.peg.5323"/>
<comment type="caution">
    <text evidence="6">The sequence shown here is derived from an EMBL/GenBank/DDBJ whole genome shotgun (WGS) entry which is preliminary data.</text>
</comment>